<protein>
    <submittedName>
        <fullName evidence="3">Uncharacterized protein</fullName>
    </submittedName>
</protein>
<name>A0A915J372_ROMCU</name>
<accession>A0A915J372</accession>
<reference evidence="3" key="1">
    <citation type="submission" date="2022-11" db="UniProtKB">
        <authorList>
            <consortium name="WormBaseParasite"/>
        </authorList>
    </citation>
    <scope>IDENTIFICATION</scope>
</reference>
<evidence type="ECO:0000256" key="1">
    <source>
        <dbReference type="SAM" id="SignalP"/>
    </source>
</evidence>
<dbReference type="WBParaSite" id="nRc.2.0.1.t20308-RA">
    <property type="protein sequence ID" value="nRc.2.0.1.t20308-RA"/>
    <property type="gene ID" value="nRc.2.0.1.g20308"/>
</dbReference>
<proteinExistence type="predicted"/>
<sequence length="95" mass="10943">MMMQTMVILHLFPLVICLKLTIGESVCMASLCEDTLYNIKLHTHVDLDISTKGSENQCPKSKNYILKLRIKRHINLNIKRDEFSNCAAQISFFRA</sequence>
<dbReference type="AlphaFoldDB" id="A0A915J372"/>
<organism evidence="2 3">
    <name type="scientific">Romanomermis culicivorax</name>
    <name type="common">Nematode worm</name>
    <dbReference type="NCBI Taxonomy" id="13658"/>
    <lineage>
        <taxon>Eukaryota</taxon>
        <taxon>Metazoa</taxon>
        <taxon>Ecdysozoa</taxon>
        <taxon>Nematoda</taxon>
        <taxon>Enoplea</taxon>
        <taxon>Dorylaimia</taxon>
        <taxon>Mermithida</taxon>
        <taxon>Mermithoidea</taxon>
        <taxon>Mermithidae</taxon>
        <taxon>Romanomermis</taxon>
    </lineage>
</organism>
<feature type="signal peptide" evidence="1">
    <location>
        <begin position="1"/>
        <end position="17"/>
    </location>
</feature>
<evidence type="ECO:0000313" key="3">
    <source>
        <dbReference type="WBParaSite" id="nRc.2.0.1.t20308-RA"/>
    </source>
</evidence>
<keyword evidence="1" id="KW-0732">Signal</keyword>
<feature type="chain" id="PRO_5037157298" evidence="1">
    <location>
        <begin position="18"/>
        <end position="95"/>
    </location>
</feature>
<evidence type="ECO:0000313" key="2">
    <source>
        <dbReference type="Proteomes" id="UP000887565"/>
    </source>
</evidence>
<keyword evidence="2" id="KW-1185">Reference proteome</keyword>
<dbReference type="Proteomes" id="UP000887565">
    <property type="component" value="Unplaced"/>
</dbReference>